<dbReference type="SUPFAM" id="SSF52540">
    <property type="entry name" value="P-loop containing nucleoside triphosphate hydrolases"/>
    <property type="match status" value="1"/>
</dbReference>
<dbReference type="PANTHER" id="PTHR11361:SF34">
    <property type="entry name" value="DNA MISMATCH REPAIR PROTEIN MSH1, MITOCHONDRIAL"/>
    <property type="match status" value="1"/>
</dbReference>
<dbReference type="Proteomes" id="UP000019140">
    <property type="component" value="Unassembled WGS sequence"/>
</dbReference>
<dbReference type="InterPro" id="IPR036187">
    <property type="entry name" value="DNA_mismatch_repair_MutS_sf"/>
</dbReference>
<dbReference type="GO" id="GO:0030983">
    <property type="term" value="F:mismatched DNA binding"/>
    <property type="evidence" value="ECO:0007669"/>
    <property type="project" value="InterPro"/>
</dbReference>
<dbReference type="GO" id="GO:0005829">
    <property type="term" value="C:cytosol"/>
    <property type="evidence" value="ECO:0007669"/>
    <property type="project" value="TreeGrafter"/>
</dbReference>
<evidence type="ECO:0000256" key="8">
    <source>
        <dbReference type="ARBA" id="ARBA00024647"/>
    </source>
</evidence>
<evidence type="ECO:0000256" key="6">
    <source>
        <dbReference type="ARBA" id="ARBA00023125"/>
    </source>
</evidence>
<keyword evidence="3 10" id="KW-0547">Nucleotide-binding</keyword>
<dbReference type="SMART" id="SM00533">
    <property type="entry name" value="MUTSd"/>
    <property type="match status" value="1"/>
</dbReference>
<dbReference type="InterPro" id="IPR007860">
    <property type="entry name" value="DNA_mmatch_repair_MutS_con_dom"/>
</dbReference>
<keyword evidence="6 10" id="KW-0238">DNA-binding</keyword>
<dbReference type="InterPro" id="IPR000432">
    <property type="entry name" value="DNA_mismatch_repair_MutS_C"/>
</dbReference>
<accession>W4M800</accession>
<dbReference type="InterPro" id="IPR016151">
    <property type="entry name" value="DNA_mismatch_repair_MutS_N"/>
</dbReference>
<dbReference type="InterPro" id="IPR007695">
    <property type="entry name" value="DNA_mismatch_repair_MutS-lik_N"/>
</dbReference>
<evidence type="ECO:0000259" key="11">
    <source>
        <dbReference type="PROSITE" id="PS00486"/>
    </source>
</evidence>
<dbReference type="NCBIfam" id="NF003810">
    <property type="entry name" value="PRK05399.1"/>
    <property type="match status" value="1"/>
</dbReference>
<sequence length="751" mass="83652">MEQPLTTLPRQLTPMMQQYAQAKAEHPDAVVLFRLGDFYEMFAEDAATCSRLLELVLTSREVGKGRRIAMCGVPVHAVETYIARLINAGCKVAICEQMEDARFTKGLVRREIIRVITPGTVVEEGMLAEGDSNFLMAICEADGTYGLAALEVSTGEFLATTLDGAEASEALQAELTRLRPVECLIASSQQALTETLHLNCTVCEPQAFELEAAQQHLEQQFGTDTAWQDGHTPLALRAAGAILQYVQAMHKTALQHLTYLRPYRLSQFMVLDAVTRRNLELVRTMRHSERQGSLLNALDETMTSMGKRLLQRWIEQPLLQREAIEARLEAVEELVGDAACRAQLQQILRQMYDAERLVGRIACGTANAHALVGLRQTLAALPNVRDLLADCRAPLLQTLLADCSGESDIAALLEQAIVDEPPITIRDGGLIRTGYDANLDDLIRKTDRDKQWVARLQARERQRTGIKSLKVGFNQVFGYYIEVSKANIHLVPDDYQRKQTLTNGERYITDKLKERETAILSASEQRVELEYTLFVDIRERLAREAALLQRIASALAQLDTLAALAEVAVLYNYVRPEVDEDATIHIRQGRHPVVERMVDGFVPNDLTLDRENRRLTILTGPNMAGKSTYLRQLAHIVLMAQMGSFVPAEQANIGLVDRIFTRVGAVDDIAAGRSTFLVEMSETAHILHHATSRSLLILDEIGKGTSTFEGLSIAWAVALYIVRRLGTRGLFATHYHELTALETLYPGIGNF</sequence>
<dbReference type="Gene3D" id="3.30.420.110">
    <property type="entry name" value="MutS, connector domain"/>
    <property type="match status" value="1"/>
</dbReference>
<evidence type="ECO:0000256" key="1">
    <source>
        <dbReference type="ARBA" id="ARBA00006271"/>
    </source>
</evidence>
<dbReference type="InterPro" id="IPR045076">
    <property type="entry name" value="MutS"/>
</dbReference>
<dbReference type="AlphaFoldDB" id="W4M800"/>
<keyword evidence="13" id="KW-1185">Reference proteome</keyword>
<evidence type="ECO:0000256" key="5">
    <source>
        <dbReference type="ARBA" id="ARBA00022840"/>
    </source>
</evidence>
<dbReference type="GO" id="GO:0140664">
    <property type="term" value="F:ATP-dependent DNA damage sensor activity"/>
    <property type="evidence" value="ECO:0007669"/>
    <property type="project" value="InterPro"/>
</dbReference>
<comment type="caution">
    <text evidence="12">The sequence shown here is derived from an EMBL/GenBank/DDBJ whole genome shotgun (WGS) entry which is preliminary data.</text>
</comment>
<proteinExistence type="inferred from homology"/>
<keyword evidence="7 10" id="KW-0234">DNA repair</keyword>
<feature type="domain" description="DNA mismatch repair proteins mutS family" evidence="11">
    <location>
        <begin position="694"/>
        <end position="710"/>
    </location>
</feature>
<reference evidence="12 13" key="1">
    <citation type="journal article" date="2014" name="Nature">
        <title>An environmental bacterial taxon with a large and distinct metabolic repertoire.</title>
        <authorList>
            <person name="Wilson M.C."/>
            <person name="Mori T."/>
            <person name="Ruckert C."/>
            <person name="Uria A.R."/>
            <person name="Helf M.J."/>
            <person name="Takada K."/>
            <person name="Gernert C."/>
            <person name="Steffens U.A."/>
            <person name="Heycke N."/>
            <person name="Schmitt S."/>
            <person name="Rinke C."/>
            <person name="Helfrich E.J."/>
            <person name="Brachmann A.O."/>
            <person name="Gurgui C."/>
            <person name="Wakimoto T."/>
            <person name="Kracht M."/>
            <person name="Crusemann M."/>
            <person name="Hentschel U."/>
            <person name="Abe I."/>
            <person name="Matsunaga S."/>
            <person name="Kalinowski J."/>
            <person name="Takeyama H."/>
            <person name="Piel J."/>
        </authorList>
    </citation>
    <scope>NUCLEOTIDE SEQUENCE [LARGE SCALE GENOMIC DNA]</scope>
    <source>
        <strain evidence="13">TSY2</strain>
    </source>
</reference>
<dbReference type="HOGENOM" id="CLU_002472_3_1_7"/>
<dbReference type="PANTHER" id="PTHR11361">
    <property type="entry name" value="DNA MISMATCH REPAIR PROTEIN MUTS FAMILY MEMBER"/>
    <property type="match status" value="1"/>
</dbReference>
<gene>
    <name evidence="12" type="ORF">ETSY2_17830</name>
</gene>
<dbReference type="Pfam" id="PF05192">
    <property type="entry name" value="MutS_III"/>
    <property type="match status" value="1"/>
</dbReference>
<keyword evidence="5" id="KW-0067">ATP-binding</keyword>
<dbReference type="InterPro" id="IPR036678">
    <property type="entry name" value="MutS_con_dom_sf"/>
</dbReference>
<dbReference type="Pfam" id="PF01624">
    <property type="entry name" value="MutS_I"/>
    <property type="match status" value="1"/>
</dbReference>
<dbReference type="InterPro" id="IPR017261">
    <property type="entry name" value="DNA_mismatch_repair_MutS/MSH"/>
</dbReference>
<dbReference type="Gene3D" id="1.10.1420.10">
    <property type="match status" value="2"/>
</dbReference>
<evidence type="ECO:0000256" key="7">
    <source>
        <dbReference type="ARBA" id="ARBA00023204"/>
    </source>
</evidence>
<dbReference type="InterPro" id="IPR007861">
    <property type="entry name" value="DNA_mismatch_repair_MutS_clamp"/>
</dbReference>
<dbReference type="EMBL" id="AZHX01000730">
    <property type="protein sequence ID" value="ETX06315.1"/>
    <property type="molecule type" value="Genomic_DNA"/>
</dbReference>
<dbReference type="PROSITE" id="PS00486">
    <property type="entry name" value="DNA_MISMATCH_REPAIR_2"/>
    <property type="match status" value="1"/>
</dbReference>
<dbReference type="FunFam" id="1.10.1420.10:FF:000002">
    <property type="entry name" value="DNA mismatch repair protein MutS"/>
    <property type="match status" value="1"/>
</dbReference>
<dbReference type="PIRSF" id="PIRSF037677">
    <property type="entry name" value="DNA_mis_repair_Msh6"/>
    <property type="match status" value="1"/>
</dbReference>
<dbReference type="FunFam" id="3.40.1170.10:FF:000001">
    <property type="entry name" value="DNA mismatch repair protein MutS"/>
    <property type="match status" value="1"/>
</dbReference>
<dbReference type="Pfam" id="PF05188">
    <property type="entry name" value="MutS_II"/>
    <property type="match status" value="1"/>
</dbReference>
<dbReference type="GO" id="GO:0006298">
    <property type="term" value="P:mismatch repair"/>
    <property type="evidence" value="ECO:0007669"/>
    <property type="project" value="UniProtKB-UniRule"/>
</dbReference>
<dbReference type="SUPFAM" id="SSF48334">
    <property type="entry name" value="DNA repair protein MutS, domain III"/>
    <property type="match status" value="1"/>
</dbReference>
<dbReference type="SUPFAM" id="SSF55271">
    <property type="entry name" value="DNA repair protein MutS, domain I"/>
    <property type="match status" value="1"/>
</dbReference>
<evidence type="ECO:0000256" key="3">
    <source>
        <dbReference type="ARBA" id="ARBA00022741"/>
    </source>
</evidence>
<evidence type="ECO:0000256" key="4">
    <source>
        <dbReference type="ARBA" id="ARBA00022763"/>
    </source>
</evidence>
<dbReference type="Pfam" id="PF05190">
    <property type="entry name" value="MutS_IV"/>
    <property type="match status" value="1"/>
</dbReference>
<evidence type="ECO:0000256" key="2">
    <source>
        <dbReference type="ARBA" id="ARBA00021982"/>
    </source>
</evidence>
<protein>
    <recommendedName>
        <fullName evidence="2 9">DNA mismatch repair protein MutS</fullName>
    </recommendedName>
</protein>
<dbReference type="GO" id="GO:0005524">
    <property type="term" value="F:ATP binding"/>
    <property type="evidence" value="ECO:0007669"/>
    <property type="project" value="UniProtKB-UniRule"/>
</dbReference>
<dbReference type="NCBIfam" id="TIGR01070">
    <property type="entry name" value="mutS1"/>
    <property type="match status" value="1"/>
</dbReference>
<dbReference type="Pfam" id="PF00488">
    <property type="entry name" value="MutS_V"/>
    <property type="match status" value="1"/>
</dbReference>
<dbReference type="SUPFAM" id="SSF53150">
    <property type="entry name" value="DNA repair protein MutS, domain II"/>
    <property type="match status" value="1"/>
</dbReference>
<organism evidence="12 13">
    <name type="scientific">Candidatus Entotheonella gemina</name>
    <dbReference type="NCBI Taxonomy" id="1429439"/>
    <lineage>
        <taxon>Bacteria</taxon>
        <taxon>Pseudomonadati</taxon>
        <taxon>Nitrospinota/Tectimicrobiota group</taxon>
        <taxon>Candidatus Tectimicrobiota</taxon>
        <taxon>Candidatus Entotheonellia</taxon>
        <taxon>Candidatus Entotheonellales</taxon>
        <taxon>Candidatus Entotheonellaceae</taxon>
        <taxon>Candidatus Entotheonella</taxon>
    </lineage>
</organism>
<evidence type="ECO:0000313" key="12">
    <source>
        <dbReference type="EMBL" id="ETX06315.1"/>
    </source>
</evidence>
<evidence type="ECO:0000256" key="10">
    <source>
        <dbReference type="RuleBase" id="RU003756"/>
    </source>
</evidence>
<dbReference type="SMART" id="SM00534">
    <property type="entry name" value="MUTSac"/>
    <property type="match status" value="1"/>
</dbReference>
<evidence type="ECO:0000256" key="9">
    <source>
        <dbReference type="NCBIfam" id="TIGR01070"/>
    </source>
</evidence>
<evidence type="ECO:0000313" key="13">
    <source>
        <dbReference type="Proteomes" id="UP000019140"/>
    </source>
</evidence>
<dbReference type="Gene3D" id="3.40.50.300">
    <property type="entry name" value="P-loop containing nucleotide triphosphate hydrolases"/>
    <property type="match status" value="1"/>
</dbReference>
<dbReference type="InterPro" id="IPR007696">
    <property type="entry name" value="DNA_mismatch_repair_MutS_core"/>
</dbReference>
<dbReference type="InterPro" id="IPR027417">
    <property type="entry name" value="P-loop_NTPase"/>
</dbReference>
<name>W4M800_9BACT</name>
<keyword evidence="4 10" id="KW-0227">DNA damage</keyword>
<comment type="function">
    <text evidence="8">This protein is involved in the repair of mismatches in DNA. It is possible that it carries out the mismatch recognition step. This protein has a weak ATPase activity.</text>
</comment>
<dbReference type="InterPro" id="IPR005748">
    <property type="entry name" value="DNA_mismatch_repair_MutS"/>
</dbReference>
<comment type="similarity">
    <text evidence="1 10">Belongs to the DNA mismatch repair MutS family.</text>
</comment>
<dbReference type="Gene3D" id="3.40.1170.10">
    <property type="entry name" value="DNA repair protein MutS, domain I"/>
    <property type="match status" value="1"/>
</dbReference>
<feature type="non-terminal residue" evidence="12">
    <location>
        <position position="751"/>
    </location>
</feature>